<feature type="domain" description="NlpC/P60" evidence="8">
    <location>
        <begin position="20"/>
        <end position="148"/>
    </location>
</feature>
<accession>A0ABT8JN11</accession>
<feature type="compositionally biased region" description="Low complexity" evidence="5">
    <location>
        <begin position="151"/>
        <end position="163"/>
    </location>
</feature>
<feature type="region of interest" description="Disordered" evidence="5">
    <location>
        <begin position="146"/>
        <end position="169"/>
    </location>
</feature>
<evidence type="ECO:0000256" key="5">
    <source>
        <dbReference type="SAM" id="MobiDB-lite"/>
    </source>
</evidence>
<dbReference type="RefSeq" id="WP_301241481.1">
    <property type="nucleotide sequence ID" value="NZ_JAROCC010000001.1"/>
</dbReference>
<dbReference type="InterPro" id="IPR038765">
    <property type="entry name" value="Papain-like_cys_pep_sf"/>
</dbReference>
<evidence type="ECO:0000256" key="1">
    <source>
        <dbReference type="ARBA" id="ARBA00007074"/>
    </source>
</evidence>
<name>A0ABT8JN11_9BACL</name>
<dbReference type="EMBL" id="JAROCC010000001">
    <property type="protein sequence ID" value="MDN4605956.1"/>
    <property type="molecule type" value="Genomic_DNA"/>
</dbReference>
<keyword evidence="10" id="KW-1185">Reference proteome</keyword>
<dbReference type="InterPro" id="IPR000064">
    <property type="entry name" value="NLP_P60_dom"/>
</dbReference>
<evidence type="ECO:0000256" key="2">
    <source>
        <dbReference type="ARBA" id="ARBA00022670"/>
    </source>
</evidence>
<keyword evidence="6" id="KW-0732">Signal</keyword>
<comment type="similarity">
    <text evidence="1">Belongs to the peptidase C40 family.</text>
</comment>
<sequence length="350" mass="38763">MKAIKITLMFLLILSVFPTLQAKAMNGSPAEFAINFEGTPYKFAGNTPEEGFDCSGFIVYVFNHFNIKLPRTSEGQFSHGTPVATEDLQPGDLVFFKDTYKPGISHTGIYLGDNQFISAENEKRGVATAKLFGHPYWEPRYIGARRLTDTNSNPNPNQNQNPSPSIPADQEKSFVDVDAKHPAYNAILNLSSSGIINGFPNDEFKPETTITRGQAAAMLNRVLKLTPTQEVIFNDVDKNHQFAVHIAAMNEADILRGYENGNFGLNDNLTRTQLAVIVDRAFDLQTKAKGQVHISSLYDDIPSTYWAMNSINALKQLDKTGVFQTPTYEFTKIVTRAEFAAAVYSSISAN</sequence>
<dbReference type="Proteomes" id="UP001175097">
    <property type="component" value="Unassembled WGS sequence"/>
</dbReference>
<feature type="signal peptide" evidence="6">
    <location>
        <begin position="1"/>
        <end position="24"/>
    </location>
</feature>
<organism evidence="9 10">
    <name type="scientific">Sporosarcina highlanderae</name>
    <dbReference type="NCBI Taxonomy" id="3035916"/>
    <lineage>
        <taxon>Bacteria</taxon>
        <taxon>Bacillati</taxon>
        <taxon>Bacillota</taxon>
        <taxon>Bacilli</taxon>
        <taxon>Bacillales</taxon>
        <taxon>Caryophanaceae</taxon>
        <taxon>Sporosarcina</taxon>
    </lineage>
</organism>
<evidence type="ECO:0000256" key="3">
    <source>
        <dbReference type="ARBA" id="ARBA00022801"/>
    </source>
</evidence>
<proteinExistence type="inferred from homology"/>
<dbReference type="Pfam" id="PF00877">
    <property type="entry name" value="NLPC_P60"/>
    <property type="match status" value="1"/>
</dbReference>
<feature type="domain" description="SLH" evidence="7">
    <location>
        <begin position="170"/>
        <end position="233"/>
    </location>
</feature>
<evidence type="ECO:0000313" key="9">
    <source>
        <dbReference type="EMBL" id="MDN4605956.1"/>
    </source>
</evidence>
<keyword evidence="4" id="KW-0788">Thiol protease</keyword>
<feature type="domain" description="SLH" evidence="7">
    <location>
        <begin position="294"/>
        <end position="350"/>
    </location>
</feature>
<dbReference type="PANTHER" id="PTHR47053">
    <property type="entry name" value="MUREIN DD-ENDOPEPTIDASE MEPH-RELATED"/>
    <property type="match status" value="1"/>
</dbReference>
<dbReference type="PROSITE" id="PS51935">
    <property type="entry name" value="NLPC_P60"/>
    <property type="match status" value="1"/>
</dbReference>
<feature type="domain" description="SLH" evidence="7">
    <location>
        <begin position="234"/>
        <end position="292"/>
    </location>
</feature>
<keyword evidence="3" id="KW-0378">Hydrolase</keyword>
<dbReference type="SUPFAM" id="SSF54001">
    <property type="entry name" value="Cysteine proteinases"/>
    <property type="match status" value="1"/>
</dbReference>
<evidence type="ECO:0000256" key="4">
    <source>
        <dbReference type="ARBA" id="ARBA00022807"/>
    </source>
</evidence>
<feature type="chain" id="PRO_5046234242" evidence="6">
    <location>
        <begin position="25"/>
        <end position="350"/>
    </location>
</feature>
<evidence type="ECO:0000259" key="7">
    <source>
        <dbReference type="PROSITE" id="PS51272"/>
    </source>
</evidence>
<dbReference type="PROSITE" id="PS51272">
    <property type="entry name" value="SLH"/>
    <property type="match status" value="3"/>
</dbReference>
<dbReference type="InterPro" id="IPR051202">
    <property type="entry name" value="Peptidase_C40"/>
</dbReference>
<evidence type="ECO:0000313" key="10">
    <source>
        <dbReference type="Proteomes" id="UP001175097"/>
    </source>
</evidence>
<keyword evidence="2" id="KW-0645">Protease</keyword>
<gene>
    <name evidence="9" type="ORF">P5G49_00510</name>
</gene>
<evidence type="ECO:0000259" key="8">
    <source>
        <dbReference type="PROSITE" id="PS51935"/>
    </source>
</evidence>
<dbReference type="Gene3D" id="3.90.1720.10">
    <property type="entry name" value="endopeptidase domain like (from Nostoc punctiforme)"/>
    <property type="match status" value="1"/>
</dbReference>
<dbReference type="Pfam" id="PF00395">
    <property type="entry name" value="SLH"/>
    <property type="match status" value="2"/>
</dbReference>
<protein>
    <submittedName>
        <fullName evidence="9">S-layer homology domain-containing protein</fullName>
    </submittedName>
</protein>
<dbReference type="InterPro" id="IPR001119">
    <property type="entry name" value="SLH_dom"/>
</dbReference>
<comment type="caution">
    <text evidence="9">The sequence shown here is derived from an EMBL/GenBank/DDBJ whole genome shotgun (WGS) entry which is preliminary data.</text>
</comment>
<reference evidence="9" key="1">
    <citation type="submission" date="2023-03" db="EMBL/GenBank/DDBJ databases">
        <title>MT1 and MT2 Draft Genomes of Novel Species.</title>
        <authorList>
            <person name="Venkateswaran K."/>
        </authorList>
    </citation>
    <scope>NUCLEOTIDE SEQUENCE</scope>
    <source>
        <strain evidence="9">F6_3S_P_2</strain>
    </source>
</reference>
<dbReference type="PANTHER" id="PTHR47053:SF1">
    <property type="entry name" value="MUREIN DD-ENDOPEPTIDASE MEPH-RELATED"/>
    <property type="match status" value="1"/>
</dbReference>
<evidence type="ECO:0000256" key="6">
    <source>
        <dbReference type="SAM" id="SignalP"/>
    </source>
</evidence>